<proteinExistence type="predicted"/>
<evidence type="ECO:0008006" key="3">
    <source>
        <dbReference type="Google" id="ProtNLM"/>
    </source>
</evidence>
<dbReference type="AlphaFoldDB" id="A0A4R3KNL6"/>
<sequence length="784" mass="91603">MDVLSTPFPGQVLPQLNWELSFRPYLDFIEAQISRSRSTTHKTYLEAIAAILRQNPVLLEPIEDFSILENFSELAELIKLNHVQRDIRGEEPMFAIGTPFPMQLFSYSENFRALMLDEQNMCKSCLSCEFVDSDHLRKLYWMVLEKCYGLDLDQRLLPDTFLRLKDEGRMRRKHYRFSVNHHFVNLRHSSGLPPLQQEWIDFALGLIRHAGDLKIPLPLEDFIAEGFMVFTIRDETEEMSLQELQRTIADMHTVPEETTFTNIKQATLSLLGKDEVELGILPFIRINKQYRYHAAYNRSSVIFELLSRELPEEKLSDIFHKLLNRYLERKEGGWLIYNDLEESAEENEVEQLMNRYGFQSLGIFPVWHREKLLGILEVASKKQQVIDTKLTRKIEQALPLYREFLTYQTGRLAERMNSYIMRRYTAIQPAVQWKFNEAAWKAFAENIVGAKDGQAAPENIRFENLHPFYGAVDVRNSSVERLNAVRQDLWLQLEYLEVLLDIAESTADVKEMQQKVQRWQQLINLNITLEEEVDLRDFLEESVSFVSTLKQGGLLPLDEARDFEQKMKDESSEFHSASWGFEQSLKQVNESLKASLEQAEATLQERIPHYFEKFKTDGWEFNLYAGESISPWRSFSEEDADAVCRWQLDTMIAMANASHAVRPKLLYPLNTTQLVFVHSNLVDISYRSDERRFDVEGAYSIRYEVIKKRIDKVRLLGSEERLTQPGTIAIVYVHSRNAVYYRKQLRTLISEGKLLPGIEMLDLEELQGISGLKALRVRINYRKL</sequence>
<name>A0A4R3KNL6_9SPHI</name>
<dbReference type="EMBL" id="SMAD01000010">
    <property type="protein sequence ID" value="TCS85823.1"/>
    <property type="molecule type" value="Genomic_DNA"/>
</dbReference>
<accession>A0A4R3KNL6</accession>
<gene>
    <name evidence="1" type="ORF">EDD80_11021</name>
</gene>
<reference evidence="1 2" key="1">
    <citation type="submission" date="2019-03" db="EMBL/GenBank/DDBJ databases">
        <title>Genomic Encyclopedia of Type Strains, Phase IV (KMG-IV): sequencing the most valuable type-strain genomes for metagenomic binning, comparative biology and taxonomic classification.</title>
        <authorList>
            <person name="Goeker M."/>
        </authorList>
    </citation>
    <scope>NUCLEOTIDE SEQUENCE [LARGE SCALE GENOMIC DNA]</scope>
    <source>
        <strain evidence="1 2">DSM 21100</strain>
    </source>
</reference>
<dbReference type="OrthoDB" id="627374at2"/>
<evidence type="ECO:0000313" key="2">
    <source>
        <dbReference type="Proteomes" id="UP000295807"/>
    </source>
</evidence>
<comment type="caution">
    <text evidence="1">The sequence shown here is derived from an EMBL/GenBank/DDBJ whole genome shotgun (WGS) entry which is preliminary data.</text>
</comment>
<protein>
    <recommendedName>
        <fullName evidence="3">GAF domain-containing protein</fullName>
    </recommendedName>
</protein>
<dbReference type="Proteomes" id="UP000295807">
    <property type="component" value="Unassembled WGS sequence"/>
</dbReference>
<keyword evidence="2" id="KW-1185">Reference proteome</keyword>
<dbReference type="RefSeq" id="WP_132129946.1">
    <property type="nucleotide sequence ID" value="NZ_CP042432.1"/>
</dbReference>
<evidence type="ECO:0000313" key="1">
    <source>
        <dbReference type="EMBL" id="TCS85823.1"/>
    </source>
</evidence>
<organism evidence="1 2">
    <name type="scientific">Anseongella ginsenosidimutans</name>
    <dbReference type="NCBI Taxonomy" id="496056"/>
    <lineage>
        <taxon>Bacteria</taxon>
        <taxon>Pseudomonadati</taxon>
        <taxon>Bacteroidota</taxon>
        <taxon>Sphingobacteriia</taxon>
        <taxon>Sphingobacteriales</taxon>
        <taxon>Sphingobacteriaceae</taxon>
        <taxon>Anseongella</taxon>
    </lineage>
</organism>